<evidence type="ECO:0000313" key="2">
    <source>
        <dbReference type="EMBL" id="MFC6018182.1"/>
    </source>
</evidence>
<dbReference type="EMBL" id="JBHSPR010000013">
    <property type="protein sequence ID" value="MFC6018182.1"/>
    <property type="molecule type" value="Genomic_DNA"/>
</dbReference>
<keyword evidence="3" id="KW-1185">Reference proteome</keyword>
<gene>
    <name evidence="2" type="ORF">ACFP2T_18475</name>
</gene>
<proteinExistence type="predicted"/>
<reference evidence="3" key="1">
    <citation type="journal article" date="2019" name="Int. J. Syst. Evol. Microbiol.">
        <title>The Global Catalogue of Microorganisms (GCM) 10K type strain sequencing project: providing services to taxonomists for standard genome sequencing and annotation.</title>
        <authorList>
            <consortium name="The Broad Institute Genomics Platform"/>
            <consortium name="The Broad Institute Genome Sequencing Center for Infectious Disease"/>
            <person name="Wu L."/>
            <person name="Ma J."/>
        </authorList>
    </citation>
    <scope>NUCLEOTIDE SEQUENCE [LARGE SCALE GENOMIC DNA]</scope>
    <source>
        <strain evidence="3">ZS-35-S2</strain>
    </source>
</reference>
<protein>
    <recommendedName>
        <fullName evidence="4">DUF3455 domain-containing protein</fullName>
    </recommendedName>
</protein>
<dbReference type="RefSeq" id="WP_377423305.1">
    <property type="nucleotide sequence ID" value="NZ_JBHSPR010000013.1"/>
</dbReference>
<organism evidence="2 3">
    <name type="scientific">Plantactinospora solaniradicis</name>
    <dbReference type="NCBI Taxonomy" id="1723736"/>
    <lineage>
        <taxon>Bacteria</taxon>
        <taxon>Bacillati</taxon>
        <taxon>Actinomycetota</taxon>
        <taxon>Actinomycetes</taxon>
        <taxon>Micromonosporales</taxon>
        <taxon>Micromonosporaceae</taxon>
        <taxon>Plantactinospora</taxon>
    </lineage>
</organism>
<dbReference type="Proteomes" id="UP001596203">
    <property type="component" value="Unassembled WGS sequence"/>
</dbReference>
<comment type="caution">
    <text evidence="2">The sequence shown here is derived from an EMBL/GenBank/DDBJ whole genome shotgun (WGS) entry which is preliminary data.</text>
</comment>
<sequence>MIAGCGSRGGAGSGPGDLDEPAFTAPAQTPSPSPTTAAAADTTAVVRGSVTFALATKDGYKGTVMLTAYKPAAFSAHHDFATLAECTPSANPTRTALVRVDFMFRDQSPPEFPWKLGWGVDAFGSGRVFATRPGPQEPFACYQAASWSGAGTMSLLVAMEDYFSPKSPKGSPERLKDTGAAFPLLGGVSSDEITIASSTGDVRGGASAYFSPALQIAFRAKG</sequence>
<evidence type="ECO:0008006" key="4">
    <source>
        <dbReference type="Google" id="ProtNLM"/>
    </source>
</evidence>
<feature type="compositionally biased region" description="Gly residues" evidence="1">
    <location>
        <begin position="1"/>
        <end position="15"/>
    </location>
</feature>
<accession>A0ABW1K8R0</accession>
<feature type="region of interest" description="Disordered" evidence="1">
    <location>
        <begin position="1"/>
        <end position="40"/>
    </location>
</feature>
<evidence type="ECO:0000256" key="1">
    <source>
        <dbReference type="SAM" id="MobiDB-lite"/>
    </source>
</evidence>
<evidence type="ECO:0000313" key="3">
    <source>
        <dbReference type="Proteomes" id="UP001596203"/>
    </source>
</evidence>
<name>A0ABW1K8R0_9ACTN</name>
<feature type="compositionally biased region" description="Low complexity" evidence="1">
    <location>
        <begin position="21"/>
        <end position="40"/>
    </location>
</feature>